<sequence length="516" mass="51022">MPGSVPELRVNKTLNTLNHLSKLKEVRVLGPSPNDLIAEAFEQKAHASSEAFRWKAQHLADIKDEVRASQRFLYVGLPVQQPQPPPGGDPLLAEDDEDDRARMPAYRLGVDAFSDDEASGPQLASEACAATGADAQQEPGQGRSAAAAAAGSSGEEPAGAVSERAPGPPMRLMTVRPAALQALQLPTGPEGGAVSNSGGAPASPAGTSTPTRSPAVSGKLPVLRLGGGVSRVQPSPAEGCTGPLSTSGAGRSGGTSPGGVELLGWSSAAAMASGGTGAGSTASGSMPFLSPNEMGDGVPRSPVIRNSMPGSLLPTGQTLINAAASRFSGSGQTAAPSAPAAAATPLLGISPNSTGGMAAPVSVSTMFAVAQGGACTSAPLPRLSLDRPSPAEAAALKALVSPLPGGGRGANRLYALDVPPTAAAAASNIAPAAFGAESRAGSRSESPSQQLRSFGVSSSRAGSSPSSLRRSTGGEDCGMRGGHLAPLPVAASRFAPALPSLPPPANRASGLPSLNA</sequence>
<proteinExistence type="predicted"/>
<feature type="region of interest" description="Disordered" evidence="1">
    <location>
        <begin position="438"/>
        <end position="516"/>
    </location>
</feature>
<evidence type="ECO:0000313" key="2">
    <source>
        <dbReference type="EMBL" id="KAG2432052.1"/>
    </source>
</evidence>
<dbReference type="Proteomes" id="UP000613740">
    <property type="component" value="Unassembled WGS sequence"/>
</dbReference>
<feature type="compositionally biased region" description="Low complexity" evidence="1">
    <location>
        <begin position="138"/>
        <end position="163"/>
    </location>
</feature>
<keyword evidence="3" id="KW-1185">Reference proteome</keyword>
<organism evidence="2 3">
    <name type="scientific">Chlamydomonas schloesseri</name>
    <dbReference type="NCBI Taxonomy" id="2026947"/>
    <lineage>
        <taxon>Eukaryota</taxon>
        <taxon>Viridiplantae</taxon>
        <taxon>Chlorophyta</taxon>
        <taxon>core chlorophytes</taxon>
        <taxon>Chlorophyceae</taxon>
        <taxon>CS clade</taxon>
        <taxon>Chlamydomonadales</taxon>
        <taxon>Chlamydomonadaceae</taxon>
        <taxon>Chlamydomonas</taxon>
    </lineage>
</organism>
<feature type="region of interest" description="Disordered" evidence="1">
    <location>
        <begin position="185"/>
        <end position="293"/>
    </location>
</feature>
<feature type="region of interest" description="Disordered" evidence="1">
    <location>
        <begin position="114"/>
        <end position="170"/>
    </location>
</feature>
<feature type="compositionally biased region" description="Polar residues" evidence="1">
    <location>
        <begin position="205"/>
        <end position="214"/>
    </location>
</feature>
<dbReference type="OrthoDB" id="544431at2759"/>
<dbReference type="EMBL" id="JAEHOD010000069">
    <property type="protein sequence ID" value="KAG2432052.1"/>
    <property type="molecule type" value="Genomic_DNA"/>
</dbReference>
<evidence type="ECO:0000313" key="3">
    <source>
        <dbReference type="Proteomes" id="UP000613740"/>
    </source>
</evidence>
<feature type="compositionally biased region" description="Polar residues" evidence="1">
    <location>
        <begin position="441"/>
        <end position="451"/>
    </location>
</feature>
<comment type="caution">
    <text evidence="2">The sequence shown here is derived from an EMBL/GenBank/DDBJ whole genome shotgun (WGS) entry which is preliminary data.</text>
</comment>
<accession>A0A835SRM4</accession>
<feature type="compositionally biased region" description="Low complexity" evidence="1">
    <location>
        <begin position="266"/>
        <end position="286"/>
    </location>
</feature>
<evidence type="ECO:0000256" key="1">
    <source>
        <dbReference type="SAM" id="MobiDB-lite"/>
    </source>
</evidence>
<dbReference type="AlphaFoldDB" id="A0A835SRM4"/>
<reference evidence="2" key="1">
    <citation type="journal article" date="2020" name="bioRxiv">
        <title>Comparative genomics of Chlamydomonas.</title>
        <authorList>
            <person name="Craig R.J."/>
            <person name="Hasan A.R."/>
            <person name="Ness R.W."/>
            <person name="Keightley P.D."/>
        </authorList>
    </citation>
    <scope>NUCLEOTIDE SEQUENCE</scope>
    <source>
        <strain evidence="2">CCAP 11/173</strain>
    </source>
</reference>
<feature type="compositionally biased region" description="Low complexity" evidence="1">
    <location>
        <begin position="452"/>
        <end position="471"/>
    </location>
</feature>
<protein>
    <submittedName>
        <fullName evidence="2">Uncharacterized protein</fullName>
    </submittedName>
</protein>
<name>A0A835SRM4_9CHLO</name>
<gene>
    <name evidence="2" type="ORF">HYH02_013122</name>
</gene>